<dbReference type="Proteomes" id="UP000288805">
    <property type="component" value="Unassembled WGS sequence"/>
</dbReference>
<dbReference type="Gene3D" id="2.130.10.10">
    <property type="entry name" value="YVTN repeat-like/Quinoprotein amine dehydrogenase"/>
    <property type="match status" value="1"/>
</dbReference>
<evidence type="ECO:0000256" key="9">
    <source>
        <dbReference type="ARBA" id="ARBA00022737"/>
    </source>
</evidence>
<keyword evidence="8" id="KW-0819">tRNA processing</keyword>
<reference evidence="12 13" key="1">
    <citation type="journal article" date="2018" name="PLoS Genet.">
        <title>Population sequencing reveals clonal diversity and ancestral inbreeding in the grapevine cultivar Chardonnay.</title>
        <authorList>
            <person name="Roach M.J."/>
            <person name="Johnson D.L."/>
            <person name="Bohlmann J."/>
            <person name="van Vuuren H.J."/>
            <person name="Jones S.J."/>
            <person name="Pretorius I.S."/>
            <person name="Schmidt S.A."/>
            <person name="Borneman A.R."/>
        </authorList>
    </citation>
    <scope>NUCLEOTIDE SEQUENCE [LARGE SCALE GENOMIC DNA]</scope>
    <source>
        <strain evidence="13">cv. Chardonnay</strain>
        <tissue evidence="12">Leaf</tissue>
    </source>
</reference>
<keyword evidence="11" id="KW-0812">Transmembrane</keyword>
<dbReference type="SUPFAM" id="SSF50978">
    <property type="entry name" value="WD40 repeat-like"/>
    <property type="match status" value="1"/>
</dbReference>
<keyword evidence="11" id="KW-0472">Membrane</keyword>
<protein>
    <recommendedName>
        <fullName evidence="5">Elongator complex protein 2</fullName>
    </recommendedName>
</protein>
<evidence type="ECO:0000256" key="5">
    <source>
        <dbReference type="ARBA" id="ARBA00020267"/>
    </source>
</evidence>
<keyword evidence="7" id="KW-0853">WD repeat</keyword>
<evidence type="ECO:0000256" key="3">
    <source>
        <dbReference type="ARBA" id="ARBA00005043"/>
    </source>
</evidence>
<keyword evidence="10" id="KW-0539">Nucleus</keyword>
<evidence type="ECO:0000256" key="4">
    <source>
        <dbReference type="ARBA" id="ARBA00005881"/>
    </source>
</evidence>
<accession>A0A438C1H1</accession>
<evidence type="ECO:0000256" key="8">
    <source>
        <dbReference type="ARBA" id="ARBA00022694"/>
    </source>
</evidence>
<comment type="pathway">
    <text evidence="3">tRNA modification; 5-methoxycarbonylmethyl-2-thiouridine-tRNA biosynthesis.</text>
</comment>
<keyword evidence="6" id="KW-0963">Cytoplasm</keyword>
<gene>
    <name evidence="12" type="primary">ELP2_4</name>
    <name evidence="12" type="ORF">CK203_070761</name>
</gene>
<sequence length="123" mass="13589">MICGHCLVDEFLINDYCCLSTEKQLERHYLLSGDADGVILLWELSLADKKWRHVLQVPQPHKKGVTCITGIMVSETDVIFASTSSDGTINVWELILPSTIGGGFISFILHGILVFGIGENKLN</sequence>
<feature type="transmembrane region" description="Helical" evidence="11">
    <location>
        <begin position="94"/>
        <end position="117"/>
    </location>
</feature>
<dbReference type="GO" id="GO:0033588">
    <property type="term" value="C:elongator holoenzyme complex"/>
    <property type="evidence" value="ECO:0007669"/>
    <property type="project" value="InterPro"/>
</dbReference>
<dbReference type="PANTHER" id="PTHR44111">
    <property type="entry name" value="ELONGATOR COMPLEX PROTEIN 2"/>
    <property type="match status" value="1"/>
</dbReference>
<evidence type="ECO:0000256" key="10">
    <source>
        <dbReference type="ARBA" id="ARBA00023242"/>
    </source>
</evidence>
<organism evidence="12 13">
    <name type="scientific">Vitis vinifera</name>
    <name type="common">Grape</name>
    <dbReference type="NCBI Taxonomy" id="29760"/>
    <lineage>
        <taxon>Eukaryota</taxon>
        <taxon>Viridiplantae</taxon>
        <taxon>Streptophyta</taxon>
        <taxon>Embryophyta</taxon>
        <taxon>Tracheophyta</taxon>
        <taxon>Spermatophyta</taxon>
        <taxon>Magnoliopsida</taxon>
        <taxon>eudicotyledons</taxon>
        <taxon>Gunneridae</taxon>
        <taxon>Pentapetalae</taxon>
        <taxon>rosids</taxon>
        <taxon>Vitales</taxon>
        <taxon>Vitaceae</taxon>
        <taxon>Viteae</taxon>
        <taxon>Vitis</taxon>
    </lineage>
</organism>
<dbReference type="EMBL" id="QGNW01002582">
    <property type="protein sequence ID" value="RVW17073.1"/>
    <property type="molecule type" value="Genomic_DNA"/>
</dbReference>
<dbReference type="Pfam" id="PF00400">
    <property type="entry name" value="WD40"/>
    <property type="match status" value="1"/>
</dbReference>
<dbReference type="GO" id="GO:0005634">
    <property type="term" value="C:nucleus"/>
    <property type="evidence" value="ECO:0007669"/>
    <property type="project" value="UniProtKB-SubCell"/>
</dbReference>
<name>A0A438C1H1_VITVI</name>
<keyword evidence="9" id="KW-0677">Repeat</keyword>
<dbReference type="GO" id="GO:0002098">
    <property type="term" value="P:tRNA wobble uridine modification"/>
    <property type="evidence" value="ECO:0007669"/>
    <property type="project" value="InterPro"/>
</dbReference>
<proteinExistence type="inferred from homology"/>
<dbReference type="InterPro" id="IPR037289">
    <property type="entry name" value="Elp2"/>
</dbReference>
<keyword evidence="11" id="KW-1133">Transmembrane helix</keyword>
<dbReference type="InterPro" id="IPR015943">
    <property type="entry name" value="WD40/YVTN_repeat-like_dom_sf"/>
</dbReference>
<evidence type="ECO:0000256" key="7">
    <source>
        <dbReference type="ARBA" id="ARBA00022574"/>
    </source>
</evidence>
<comment type="caution">
    <text evidence="12">The sequence shown here is derived from an EMBL/GenBank/DDBJ whole genome shotgun (WGS) entry which is preliminary data.</text>
</comment>
<comment type="subcellular location">
    <subcellularLocation>
        <location evidence="2">Cytoplasm</location>
    </subcellularLocation>
    <subcellularLocation>
        <location evidence="1">Nucleus</location>
    </subcellularLocation>
</comment>
<comment type="similarity">
    <text evidence="4">Belongs to the WD repeat ELP2 family.</text>
</comment>
<dbReference type="AlphaFoldDB" id="A0A438C1H1"/>
<evidence type="ECO:0000256" key="2">
    <source>
        <dbReference type="ARBA" id="ARBA00004496"/>
    </source>
</evidence>
<evidence type="ECO:0000313" key="12">
    <source>
        <dbReference type="EMBL" id="RVW17073.1"/>
    </source>
</evidence>
<dbReference type="GO" id="GO:0005737">
    <property type="term" value="C:cytoplasm"/>
    <property type="evidence" value="ECO:0007669"/>
    <property type="project" value="UniProtKB-SubCell"/>
</dbReference>
<dbReference type="InterPro" id="IPR001680">
    <property type="entry name" value="WD40_rpt"/>
</dbReference>
<evidence type="ECO:0000256" key="11">
    <source>
        <dbReference type="SAM" id="Phobius"/>
    </source>
</evidence>
<dbReference type="InterPro" id="IPR036322">
    <property type="entry name" value="WD40_repeat_dom_sf"/>
</dbReference>
<evidence type="ECO:0000313" key="13">
    <source>
        <dbReference type="Proteomes" id="UP000288805"/>
    </source>
</evidence>
<evidence type="ECO:0000256" key="1">
    <source>
        <dbReference type="ARBA" id="ARBA00004123"/>
    </source>
</evidence>
<dbReference type="PANTHER" id="PTHR44111:SF1">
    <property type="entry name" value="ELONGATOR COMPLEX PROTEIN 2"/>
    <property type="match status" value="1"/>
</dbReference>
<evidence type="ECO:0000256" key="6">
    <source>
        <dbReference type="ARBA" id="ARBA00022490"/>
    </source>
</evidence>